<keyword evidence="1" id="KW-0812">Transmembrane</keyword>
<dbReference type="EMBL" id="JXTC01000077">
    <property type="protein sequence ID" value="PON91138.1"/>
    <property type="molecule type" value="Genomic_DNA"/>
</dbReference>
<evidence type="ECO:0000256" key="1">
    <source>
        <dbReference type="SAM" id="Phobius"/>
    </source>
</evidence>
<dbReference type="AlphaFoldDB" id="A0A2P5F025"/>
<dbReference type="InParanoid" id="A0A2P5F025"/>
<feature type="transmembrane region" description="Helical" evidence="1">
    <location>
        <begin position="307"/>
        <end position="324"/>
    </location>
</feature>
<name>A0A2P5F025_TREOI</name>
<comment type="caution">
    <text evidence="2">The sequence shown here is derived from an EMBL/GenBank/DDBJ whole genome shotgun (WGS) entry which is preliminary data.</text>
</comment>
<sequence>MTTIVMSACSPQPIIISPCSAIYGQTPKFGFNITRLITFTSGFSAFFLLAIRQWRLQHNLLPGNHILGPEFGFDMSGLIRITALCPSITSNSSPSAVPSPRHFFLLLLAVRQRRLNLLFYPNISLLGRIPRRWFDGSRPIQIIDLSLDISSFTVLPSLRHAFLPLLAVRQQRVHHNLLSGELLRPGFSSSSSAFLVPRLLRALLLPMRHWRVHHSPLSSYLLLVFRPRPLPFFILVLTLLLLLLLILLLLLRFLASFSHSISTIAMALDDFGLSFLSDFLLLFSLFVFEPAFLKLNQSDVIGGERGLLLLLLLSLLLLLLHYRTRNFWLARVMP</sequence>
<reference evidence="3" key="1">
    <citation type="submission" date="2016-06" db="EMBL/GenBank/DDBJ databases">
        <title>Parallel loss of symbiosis genes in relatives of nitrogen-fixing non-legume Parasponia.</title>
        <authorList>
            <person name="Van Velzen R."/>
            <person name="Holmer R."/>
            <person name="Bu F."/>
            <person name="Rutten L."/>
            <person name="Van Zeijl A."/>
            <person name="Liu W."/>
            <person name="Santuari L."/>
            <person name="Cao Q."/>
            <person name="Sharma T."/>
            <person name="Shen D."/>
            <person name="Roswanjaya Y."/>
            <person name="Wardhani T."/>
            <person name="Kalhor M.S."/>
            <person name="Jansen J."/>
            <person name="Van den Hoogen J."/>
            <person name="Gungor B."/>
            <person name="Hartog M."/>
            <person name="Hontelez J."/>
            <person name="Verver J."/>
            <person name="Yang W.-C."/>
            <person name="Schijlen E."/>
            <person name="Repin R."/>
            <person name="Schilthuizen M."/>
            <person name="Schranz E."/>
            <person name="Heidstra R."/>
            <person name="Miyata K."/>
            <person name="Fedorova E."/>
            <person name="Kohlen W."/>
            <person name="Bisseling T."/>
            <person name="Smit S."/>
            <person name="Geurts R."/>
        </authorList>
    </citation>
    <scope>NUCLEOTIDE SEQUENCE [LARGE SCALE GENOMIC DNA]</scope>
    <source>
        <strain evidence="3">cv. RG33-2</strain>
    </source>
</reference>
<evidence type="ECO:0008006" key="4">
    <source>
        <dbReference type="Google" id="ProtNLM"/>
    </source>
</evidence>
<feature type="transmembrane region" description="Helical" evidence="1">
    <location>
        <begin position="275"/>
        <end position="295"/>
    </location>
</feature>
<feature type="transmembrane region" description="Helical" evidence="1">
    <location>
        <begin position="33"/>
        <end position="51"/>
    </location>
</feature>
<proteinExistence type="predicted"/>
<keyword evidence="1" id="KW-1133">Transmembrane helix</keyword>
<keyword evidence="3" id="KW-1185">Reference proteome</keyword>
<evidence type="ECO:0000313" key="2">
    <source>
        <dbReference type="EMBL" id="PON91138.1"/>
    </source>
</evidence>
<protein>
    <recommendedName>
        <fullName evidence="4">Transmembrane protein</fullName>
    </recommendedName>
</protein>
<gene>
    <name evidence="2" type="ORF">TorRG33x02_131690</name>
</gene>
<organism evidence="2 3">
    <name type="scientific">Trema orientale</name>
    <name type="common">Charcoal tree</name>
    <name type="synonym">Celtis orientalis</name>
    <dbReference type="NCBI Taxonomy" id="63057"/>
    <lineage>
        <taxon>Eukaryota</taxon>
        <taxon>Viridiplantae</taxon>
        <taxon>Streptophyta</taxon>
        <taxon>Embryophyta</taxon>
        <taxon>Tracheophyta</taxon>
        <taxon>Spermatophyta</taxon>
        <taxon>Magnoliopsida</taxon>
        <taxon>eudicotyledons</taxon>
        <taxon>Gunneridae</taxon>
        <taxon>Pentapetalae</taxon>
        <taxon>rosids</taxon>
        <taxon>fabids</taxon>
        <taxon>Rosales</taxon>
        <taxon>Cannabaceae</taxon>
        <taxon>Trema</taxon>
    </lineage>
</organism>
<dbReference type="Proteomes" id="UP000237000">
    <property type="component" value="Unassembled WGS sequence"/>
</dbReference>
<accession>A0A2P5F025</accession>
<feature type="transmembrane region" description="Helical" evidence="1">
    <location>
        <begin position="232"/>
        <end position="255"/>
    </location>
</feature>
<keyword evidence="1" id="KW-0472">Membrane</keyword>
<evidence type="ECO:0000313" key="3">
    <source>
        <dbReference type="Proteomes" id="UP000237000"/>
    </source>
</evidence>